<name>A0A0R1VPA3_9LACO</name>
<keyword evidence="3" id="KW-1185">Reference proteome</keyword>
<keyword evidence="1" id="KW-0812">Transmembrane</keyword>
<dbReference type="EMBL" id="AZFY01000095">
    <property type="protein sequence ID" value="KRM07559.1"/>
    <property type="molecule type" value="Genomic_DNA"/>
</dbReference>
<reference evidence="2 3" key="1">
    <citation type="journal article" date="2015" name="Genome Announc.">
        <title>Expanding the biotechnology potential of lactobacilli through comparative genomics of 213 strains and associated genera.</title>
        <authorList>
            <person name="Sun Z."/>
            <person name="Harris H.M."/>
            <person name="McCann A."/>
            <person name="Guo C."/>
            <person name="Argimon S."/>
            <person name="Zhang W."/>
            <person name="Yang X."/>
            <person name="Jeffery I.B."/>
            <person name="Cooney J.C."/>
            <person name="Kagawa T.F."/>
            <person name="Liu W."/>
            <person name="Song Y."/>
            <person name="Salvetti E."/>
            <person name="Wrobel A."/>
            <person name="Rasinkangas P."/>
            <person name="Parkhill J."/>
            <person name="Rea M.C."/>
            <person name="O'Sullivan O."/>
            <person name="Ritari J."/>
            <person name="Douillard F.P."/>
            <person name="Paul Ross R."/>
            <person name="Yang R."/>
            <person name="Briner A.E."/>
            <person name="Felis G.E."/>
            <person name="de Vos W.M."/>
            <person name="Barrangou R."/>
            <person name="Klaenhammer T.R."/>
            <person name="Caufield P.W."/>
            <person name="Cui Y."/>
            <person name="Zhang H."/>
            <person name="O'Toole P.W."/>
        </authorList>
    </citation>
    <scope>NUCLEOTIDE SEQUENCE [LARGE SCALE GENOMIC DNA]</scope>
    <source>
        <strain evidence="2 3">DSM 18382</strain>
    </source>
</reference>
<dbReference type="PATRIC" id="fig|1423743.5.peg.359"/>
<proteinExistence type="predicted"/>
<dbReference type="Proteomes" id="UP000051966">
    <property type="component" value="Unassembled WGS sequence"/>
</dbReference>
<keyword evidence="1" id="KW-0472">Membrane</keyword>
<feature type="transmembrane region" description="Helical" evidence="1">
    <location>
        <begin position="98"/>
        <end position="120"/>
    </location>
</feature>
<feature type="transmembrane region" description="Helical" evidence="1">
    <location>
        <begin position="158"/>
        <end position="178"/>
    </location>
</feature>
<feature type="transmembrane region" description="Helical" evidence="1">
    <location>
        <begin position="68"/>
        <end position="92"/>
    </location>
</feature>
<feature type="transmembrane region" description="Helical" evidence="1">
    <location>
        <begin position="127"/>
        <end position="146"/>
    </location>
</feature>
<comment type="caution">
    <text evidence="2">The sequence shown here is derived from an EMBL/GenBank/DDBJ whole genome shotgun (WGS) entry which is preliminary data.</text>
</comment>
<feature type="transmembrane region" description="Helical" evidence="1">
    <location>
        <begin position="34"/>
        <end position="56"/>
    </location>
</feature>
<accession>A0A0R1VPA3</accession>
<evidence type="ECO:0000313" key="3">
    <source>
        <dbReference type="Proteomes" id="UP000051966"/>
    </source>
</evidence>
<keyword evidence="1" id="KW-1133">Transmembrane helix</keyword>
<gene>
    <name evidence="2" type="ORF">FD41_GL000346</name>
</gene>
<evidence type="ECO:0000313" key="2">
    <source>
        <dbReference type="EMBL" id="KRM07559.1"/>
    </source>
</evidence>
<evidence type="ECO:0000256" key="1">
    <source>
        <dbReference type="SAM" id="Phobius"/>
    </source>
</evidence>
<sequence>MLILTLCLLIPILFSTTPTTTVQAAIPGELFMPLISIFAFGNIFLPEQTADMTAVINSKPIQLKTIYALRFGWSLLFLSIINSLLILIYLLSTANLNLGLLWADFLVKPLFIGSLAALSYRLCHFPALAYLIPTAFLALCIGYPHLGVFNLLTIMNHQGWLGIISQLIAGILFLIISFTKFKKQPFA</sequence>
<protein>
    <submittedName>
        <fullName evidence="2">Uncharacterized protein</fullName>
    </submittedName>
</protein>
<dbReference type="AlphaFoldDB" id="A0A0R1VPA3"/>
<organism evidence="2 3">
    <name type="scientific">Lentilactobacillus farraginis DSM 18382 = JCM 14108</name>
    <dbReference type="NCBI Taxonomy" id="1423743"/>
    <lineage>
        <taxon>Bacteria</taxon>
        <taxon>Bacillati</taxon>
        <taxon>Bacillota</taxon>
        <taxon>Bacilli</taxon>
        <taxon>Lactobacillales</taxon>
        <taxon>Lactobacillaceae</taxon>
        <taxon>Lentilactobacillus</taxon>
    </lineage>
</organism>